<dbReference type="Proteomes" id="UP001204151">
    <property type="component" value="Unassembled WGS sequence"/>
</dbReference>
<dbReference type="PANTHER" id="PTHR43877">
    <property type="entry name" value="AMINOALKYLPHOSPHONATE N-ACETYLTRANSFERASE-RELATED-RELATED"/>
    <property type="match status" value="1"/>
</dbReference>
<reference evidence="4 5" key="1">
    <citation type="submission" date="2022-08" db="EMBL/GenBank/DDBJ databases">
        <title>Reclassification of Massilia species as members of the genera Telluria, Duganella, Pseudoduganella, Mokoshia gen. nov. and Zemynaea gen. nov. using orthogonal and non-orthogonal genome-based approaches.</title>
        <authorList>
            <person name="Bowman J.P."/>
        </authorList>
    </citation>
    <scope>NUCLEOTIDE SEQUENCE [LARGE SCALE GENOMIC DNA]</scope>
    <source>
        <strain evidence="4 5">JCM 31316</strain>
    </source>
</reference>
<dbReference type="InterPro" id="IPR016181">
    <property type="entry name" value="Acyl_CoA_acyltransferase"/>
</dbReference>
<keyword evidence="2" id="KW-0012">Acyltransferase</keyword>
<accession>A0ABT1ZVC4</accession>
<dbReference type="RefSeq" id="WP_258818469.1">
    <property type="nucleotide sequence ID" value="NZ_JANUGW010000016.1"/>
</dbReference>
<keyword evidence="1" id="KW-0808">Transferase</keyword>
<gene>
    <name evidence="4" type="ORF">NX784_20110</name>
</gene>
<feature type="domain" description="N-acetyltransferase" evidence="3">
    <location>
        <begin position="6"/>
        <end position="171"/>
    </location>
</feature>
<proteinExistence type="predicted"/>
<protein>
    <submittedName>
        <fullName evidence="4">GNAT family N-acetyltransferase</fullName>
    </submittedName>
</protein>
<name>A0ABT1ZVC4_9BURK</name>
<dbReference type="CDD" id="cd04301">
    <property type="entry name" value="NAT_SF"/>
    <property type="match status" value="1"/>
</dbReference>
<dbReference type="PROSITE" id="PS51186">
    <property type="entry name" value="GNAT"/>
    <property type="match status" value="1"/>
</dbReference>
<dbReference type="InterPro" id="IPR050832">
    <property type="entry name" value="Bact_Acetyltransf"/>
</dbReference>
<evidence type="ECO:0000313" key="5">
    <source>
        <dbReference type="Proteomes" id="UP001204151"/>
    </source>
</evidence>
<comment type="caution">
    <text evidence="4">The sequence shown here is derived from an EMBL/GenBank/DDBJ whole genome shotgun (WGS) entry which is preliminary data.</text>
</comment>
<dbReference type="InterPro" id="IPR000182">
    <property type="entry name" value="GNAT_dom"/>
</dbReference>
<dbReference type="Gene3D" id="3.40.630.30">
    <property type="match status" value="1"/>
</dbReference>
<dbReference type="SUPFAM" id="SSF55729">
    <property type="entry name" value="Acyl-CoA N-acyltransferases (Nat)"/>
    <property type="match status" value="1"/>
</dbReference>
<evidence type="ECO:0000256" key="1">
    <source>
        <dbReference type="ARBA" id="ARBA00022679"/>
    </source>
</evidence>
<evidence type="ECO:0000313" key="4">
    <source>
        <dbReference type="EMBL" id="MCS0583905.1"/>
    </source>
</evidence>
<keyword evidence="5" id="KW-1185">Reference proteome</keyword>
<evidence type="ECO:0000259" key="3">
    <source>
        <dbReference type="PROSITE" id="PS51186"/>
    </source>
</evidence>
<sequence length="174" mass="18960">MSCRVRRLSNLTDPDIEGLAAVLFDCVEGGASVGFMHPFTLSQALAWWRGLAADVEAGRRVLLVAEDEYGIVGTVHLVLAMPDNQPHRADLCKMLVMRRARKQGVGAALMDAAEREARASGKTLLVLDTASQDAERLYARMGWTRLGVVPGFALLPEGGLCHTTYFYRELTIAG</sequence>
<evidence type="ECO:0000256" key="2">
    <source>
        <dbReference type="ARBA" id="ARBA00023315"/>
    </source>
</evidence>
<dbReference type="EMBL" id="JANUGW010000016">
    <property type="protein sequence ID" value="MCS0583905.1"/>
    <property type="molecule type" value="Genomic_DNA"/>
</dbReference>
<dbReference type="PANTHER" id="PTHR43877:SF1">
    <property type="entry name" value="ACETYLTRANSFERASE"/>
    <property type="match status" value="1"/>
</dbReference>
<organism evidence="4 5">
    <name type="scientific">Massilia pinisoli</name>
    <dbReference type="NCBI Taxonomy" id="1772194"/>
    <lineage>
        <taxon>Bacteria</taxon>
        <taxon>Pseudomonadati</taxon>
        <taxon>Pseudomonadota</taxon>
        <taxon>Betaproteobacteria</taxon>
        <taxon>Burkholderiales</taxon>
        <taxon>Oxalobacteraceae</taxon>
        <taxon>Telluria group</taxon>
        <taxon>Massilia</taxon>
    </lineage>
</organism>
<dbReference type="Pfam" id="PF00583">
    <property type="entry name" value="Acetyltransf_1"/>
    <property type="match status" value="1"/>
</dbReference>